<dbReference type="InterPro" id="IPR001466">
    <property type="entry name" value="Beta-lactam-related"/>
</dbReference>
<sequence>MSLNNMASTKSNSANVNSAPYKAVKEKMTEIIKQEMENLNAVGLSIALVDDQQIVWERGFGYQDREKKLPATENTIYQVGSITKLFTVLAAMQLAAQGNLDIDQPLQKYLPDFSIQSRFASNQPITARTIMTHHSGIPSDHLNGYMSKPYSSLVKELQNEYVAFPPNYIHSYSNVAFTLLGHTIATVSEKEYPDYIQDELLRPIGMLHSFIADFPSVENPLMSKIYLNGKEDKPISERDIPAGGLYANVKDMARFMQMIIAGGSINGQRIINSETLVETMRPQNENIPLDLDFRIGLGWFLSEVVPGYNGKVVEHAGNYNHFNSELIILPEAKLGVVVLGNYEESVAQVRQIAKKTLELAWEEKSKRKIPIYQDSKTAPPNIPSSTDLHNYVGYYSIMGEIGQIVHEKDRFFLKTKDDNAFYLDKNDDGSYSIKDGPKFFFHTIDGWDLIVMQSFVRILFATKITPLPLSAGSDSLCGAYKIIVNHIDLPSDMDDTIIAKIKDGFLTMAYKDYEHPDYNKPKVLRAVSDMEWVIDGLGRDRGNTIIFKMVNGEQYLAYSGLQYKKIENFESVELDINKSS</sequence>
<dbReference type="Pfam" id="PF00144">
    <property type="entry name" value="Beta-lactamase"/>
    <property type="match status" value="1"/>
</dbReference>
<organism evidence="3 4">
    <name type="scientific">Pelosinus fermentans JBW45</name>
    <dbReference type="NCBI Taxonomy" id="1192197"/>
    <lineage>
        <taxon>Bacteria</taxon>
        <taxon>Bacillati</taxon>
        <taxon>Bacillota</taxon>
        <taxon>Negativicutes</taxon>
        <taxon>Selenomonadales</taxon>
        <taxon>Sporomusaceae</taxon>
        <taxon>Pelosinus</taxon>
    </lineage>
</organism>
<dbReference type="Gene3D" id="3.40.710.10">
    <property type="entry name" value="DD-peptidase/beta-lactamase superfamily"/>
    <property type="match status" value="1"/>
</dbReference>
<evidence type="ECO:0000313" key="3">
    <source>
        <dbReference type="EMBL" id="AJQ28585.1"/>
    </source>
</evidence>
<dbReference type="InterPro" id="IPR051478">
    <property type="entry name" value="Beta-lactamase-like_AB/R"/>
</dbReference>
<evidence type="ECO:0000256" key="1">
    <source>
        <dbReference type="ARBA" id="ARBA00038473"/>
    </source>
</evidence>
<protein>
    <submittedName>
        <fullName evidence="3">Beta-lactamase</fullName>
    </submittedName>
</protein>
<proteinExistence type="inferred from homology"/>
<evidence type="ECO:0000313" key="4">
    <source>
        <dbReference type="Proteomes" id="UP000005361"/>
    </source>
</evidence>
<dbReference type="PANTHER" id="PTHR22935">
    <property type="entry name" value="PENICILLIN-BINDING PROTEIN"/>
    <property type="match status" value="1"/>
</dbReference>
<feature type="domain" description="Beta-lactamase-related" evidence="2">
    <location>
        <begin position="30"/>
        <end position="349"/>
    </location>
</feature>
<dbReference type="SUPFAM" id="SSF56601">
    <property type="entry name" value="beta-lactamase/transpeptidase-like"/>
    <property type="match status" value="1"/>
</dbReference>
<dbReference type="EMBL" id="CP010978">
    <property type="protein sequence ID" value="AJQ28585.1"/>
    <property type="molecule type" value="Genomic_DNA"/>
</dbReference>
<dbReference type="OrthoDB" id="9797709at2"/>
<dbReference type="RefSeq" id="WP_007958279.1">
    <property type="nucleotide sequence ID" value="NZ_CP010978.1"/>
</dbReference>
<dbReference type="STRING" id="1192197.JBW_03244"/>
<name>I8TWR2_9FIRM</name>
<comment type="similarity">
    <text evidence="1">Belongs to the beta-lactamase family.</text>
</comment>
<dbReference type="AlphaFoldDB" id="I8TWR2"/>
<dbReference type="HOGENOM" id="CLU_463625_0_0_9"/>
<reference evidence="4" key="2">
    <citation type="submission" date="2015-02" db="EMBL/GenBank/DDBJ databases">
        <title>Complete Genome Sequence of Pelosinus fermentans JBW45.</title>
        <authorList>
            <person name="De Leon K.B."/>
            <person name="Utturkar S.M."/>
            <person name="Camilleri L.B."/>
            <person name="Arkin A.P."/>
            <person name="Fields M.W."/>
            <person name="Brown S.D."/>
            <person name="Wall J.D."/>
        </authorList>
    </citation>
    <scope>NUCLEOTIDE SEQUENCE [LARGE SCALE GENOMIC DNA]</scope>
    <source>
        <strain evidence="4">JBW45</strain>
    </source>
</reference>
<reference evidence="3 4" key="1">
    <citation type="journal article" date="2015" name="Genome Announc.">
        <title>Complete Genome Sequence of Pelosinus fermentans JBW45, a Member of a Remarkably Competitive Group of Negativicutes in the Firmicutes Phylum.</title>
        <authorList>
            <person name="De Leon K.B."/>
            <person name="Utturkar S.M."/>
            <person name="Camilleri L.B."/>
            <person name="Elias D.A."/>
            <person name="Arkin A.P."/>
            <person name="Fields M.W."/>
            <person name="Brown S.D."/>
            <person name="Wall J.D."/>
        </authorList>
    </citation>
    <scope>NUCLEOTIDE SEQUENCE [LARGE SCALE GENOMIC DNA]</scope>
    <source>
        <strain evidence="3 4">JBW45</strain>
    </source>
</reference>
<gene>
    <name evidence="3" type="ORF">JBW_03244</name>
</gene>
<accession>I8TWR2</accession>
<dbReference type="InterPro" id="IPR012338">
    <property type="entry name" value="Beta-lactam/transpept-like"/>
</dbReference>
<dbReference type="KEGG" id="pft:JBW_03244"/>
<dbReference type="Proteomes" id="UP000005361">
    <property type="component" value="Chromosome"/>
</dbReference>
<dbReference type="PANTHER" id="PTHR22935:SF95">
    <property type="entry name" value="BETA-LACTAMASE-LIKE 1-RELATED"/>
    <property type="match status" value="1"/>
</dbReference>
<evidence type="ECO:0000259" key="2">
    <source>
        <dbReference type="Pfam" id="PF00144"/>
    </source>
</evidence>